<dbReference type="Proteomes" id="UP000800200">
    <property type="component" value="Unassembled WGS sequence"/>
</dbReference>
<gene>
    <name evidence="1" type="ORF">K469DRAFT_377665</name>
</gene>
<keyword evidence="2" id="KW-1185">Reference proteome</keyword>
<name>A0A6A6D4F1_9PEZI</name>
<protein>
    <submittedName>
        <fullName evidence="1">Uncharacterized protein</fullName>
    </submittedName>
</protein>
<dbReference type="AlphaFoldDB" id="A0A6A6D4F1"/>
<proteinExistence type="predicted"/>
<evidence type="ECO:0000313" key="2">
    <source>
        <dbReference type="Proteomes" id="UP000800200"/>
    </source>
</evidence>
<organism evidence="1 2">
    <name type="scientific">Zopfia rhizophila CBS 207.26</name>
    <dbReference type="NCBI Taxonomy" id="1314779"/>
    <lineage>
        <taxon>Eukaryota</taxon>
        <taxon>Fungi</taxon>
        <taxon>Dikarya</taxon>
        <taxon>Ascomycota</taxon>
        <taxon>Pezizomycotina</taxon>
        <taxon>Dothideomycetes</taxon>
        <taxon>Dothideomycetes incertae sedis</taxon>
        <taxon>Zopfiaceae</taxon>
        <taxon>Zopfia</taxon>
    </lineage>
</organism>
<sequence>MHGPWPGRRYQSVQGGGVYSRPWFSPPVAQSSRQPFSSHYHRIHYILTTLWPERVGHPPCLWWQLSTTYNFHCRHISYISMLKFLLVCIHTRLSSA</sequence>
<evidence type="ECO:0000313" key="1">
    <source>
        <dbReference type="EMBL" id="KAF2174304.1"/>
    </source>
</evidence>
<dbReference type="EMBL" id="ML995415">
    <property type="protein sequence ID" value="KAF2174304.1"/>
    <property type="molecule type" value="Genomic_DNA"/>
</dbReference>
<accession>A0A6A6D4F1</accession>
<reference evidence="1" key="1">
    <citation type="journal article" date="2020" name="Stud. Mycol.">
        <title>101 Dothideomycetes genomes: a test case for predicting lifestyles and emergence of pathogens.</title>
        <authorList>
            <person name="Haridas S."/>
            <person name="Albert R."/>
            <person name="Binder M."/>
            <person name="Bloem J."/>
            <person name="Labutti K."/>
            <person name="Salamov A."/>
            <person name="Andreopoulos B."/>
            <person name="Baker S."/>
            <person name="Barry K."/>
            <person name="Bills G."/>
            <person name="Bluhm B."/>
            <person name="Cannon C."/>
            <person name="Castanera R."/>
            <person name="Culley D."/>
            <person name="Daum C."/>
            <person name="Ezra D."/>
            <person name="Gonzalez J."/>
            <person name="Henrissat B."/>
            <person name="Kuo A."/>
            <person name="Liang C."/>
            <person name="Lipzen A."/>
            <person name="Lutzoni F."/>
            <person name="Magnuson J."/>
            <person name="Mondo S."/>
            <person name="Nolan M."/>
            <person name="Ohm R."/>
            <person name="Pangilinan J."/>
            <person name="Park H.-J."/>
            <person name="Ramirez L."/>
            <person name="Alfaro M."/>
            <person name="Sun H."/>
            <person name="Tritt A."/>
            <person name="Yoshinaga Y."/>
            <person name="Zwiers L.-H."/>
            <person name="Turgeon B."/>
            <person name="Goodwin S."/>
            <person name="Spatafora J."/>
            <person name="Crous P."/>
            <person name="Grigoriev I."/>
        </authorList>
    </citation>
    <scope>NUCLEOTIDE SEQUENCE</scope>
    <source>
        <strain evidence="1">CBS 207.26</strain>
    </source>
</reference>